<sequence length="144" mass="16078">MLDVLLVQSICVAKCSPQPQLYICPPSSPGMPRLLLGGLPIESSCFHRALISFGSMCDQATGSGTPCAIRFRKAAVVFEFLSWAIYNCILLLSRHRKRVWWEPRYRRFEHLESAVLIQITPTFEAYVCGPAGQLTADIVGKQSF</sequence>
<evidence type="ECO:0000313" key="1">
    <source>
        <dbReference type="EMBL" id="PTQ34628.1"/>
    </source>
</evidence>
<gene>
    <name evidence="1" type="ORF">MARPO_0078s0035</name>
</gene>
<accession>A0A2R6WL94</accession>
<name>A0A2R6WL94_MARPO</name>
<dbReference type="Gramene" id="Mp5g00350.1">
    <property type="protein sequence ID" value="Mp5g00350.1.cds1"/>
    <property type="gene ID" value="Mp5g00350"/>
</dbReference>
<evidence type="ECO:0000313" key="2">
    <source>
        <dbReference type="Proteomes" id="UP000244005"/>
    </source>
</evidence>
<protein>
    <submittedName>
        <fullName evidence="1">Uncharacterized protein</fullName>
    </submittedName>
</protein>
<reference evidence="2" key="1">
    <citation type="journal article" date="2017" name="Cell">
        <title>Insights into land plant evolution garnered from the Marchantia polymorpha genome.</title>
        <authorList>
            <person name="Bowman J.L."/>
            <person name="Kohchi T."/>
            <person name="Yamato K.T."/>
            <person name="Jenkins J."/>
            <person name="Shu S."/>
            <person name="Ishizaki K."/>
            <person name="Yamaoka S."/>
            <person name="Nishihama R."/>
            <person name="Nakamura Y."/>
            <person name="Berger F."/>
            <person name="Adam C."/>
            <person name="Aki S.S."/>
            <person name="Althoff F."/>
            <person name="Araki T."/>
            <person name="Arteaga-Vazquez M.A."/>
            <person name="Balasubrmanian S."/>
            <person name="Barry K."/>
            <person name="Bauer D."/>
            <person name="Boehm C.R."/>
            <person name="Briginshaw L."/>
            <person name="Caballero-Perez J."/>
            <person name="Catarino B."/>
            <person name="Chen F."/>
            <person name="Chiyoda S."/>
            <person name="Chovatia M."/>
            <person name="Davies K.M."/>
            <person name="Delmans M."/>
            <person name="Demura T."/>
            <person name="Dierschke T."/>
            <person name="Dolan L."/>
            <person name="Dorantes-Acosta A.E."/>
            <person name="Eklund D.M."/>
            <person name="Florent S.N."/>
            <person name="Flores-Sandoval E."/>
            <person name="Fujiyama A."/>
            <person name="Fukuzawa H."/>
            <person name="Galik B."/>
            <person name="Grimanelli D."/>
            <person name="Grimwood J."/>
            <person name="Grossniklaus U."/>
            <person name="Hamada T."/>
            <person name="Haseloff J."/>
            <person name="Hetherington A.J."/>
            <person name="Higo A."/>
            <person name="Hirakawa Y."/>
            <person name="Hundley H.N."/>
            <person name="Ikeda Y."/>
            <person name="Inoue K."/>
            <person name="Inoue S.I."/>
            <person name="Ishida S."/>
            <person name="Jia Q."/>
            <person name="Kakita M."/>
            <person name="Kanazawa T."/>
            <person name="Kawai Y."/>
            <person name="Kawashima T."/>
            <person name="Kennedy M."/>
            <person name="Kinose K."/>
            <person name="Kinoshita T."/>
            <person name="Kohara Y."/>
            <person name="Koide E."/>
            <person name="Komatsu K."/>
            <person name="Kopischke S."/>
            <person name="Kubo M."/>
            <person name="Kyozuka J."/>
            <person name="Lagercrantz U."/>
            <person name="Lin S.S."/>
            <person name="Lindquist E."/>
            <person name="Lipzen A.M."/>
            <person name="Lu C.W."/>
            <person name="De Luna E."/>
            <person name="Martienssen R.A."/>
            <person name="Minamino N."/>
            <person name="Mizutani M."/>
            <person name="Mizutani M."/>
            <person name="Mochizuki N."/>
            <person name="Monte I."/>
            <person name="Mosher R."/>
            <person name="Nagasaki H."/>
            <person name="Nakagami H."/>
            <person name="Naramoto S."/>
            <person name="Nishitani K."/>
            <person name="Ohtani M."/>
            <person name="Okamoto T."/>
            <person name="Okumura M."/>
            <person name="Phillips J."/>
            <person name="Pollak B."/>
            <person name="Reinders A."/>
            <person name="Rovekamp M."/>
            <person name="Sano R."/>
            <person name="Sawa S."/>
            <person name="Schmid M.W."/>
            <person name="Shirakawa M."/>
            <person name="Solano R."/>
            <person name="Spunde A."/>
            <person name="Suetsugu N."/>
            <person name="Sugano S."/>
            <person name="Sugiyama A."/>
            <person name="Sun R."/>
            <person name="Suzuki Y."/>
            <person name="Takenaka M."/>
            <person name="Takezawa D."/>
            <person name="Tomogane H."/>
            <person name="Tsuzuki M."/>
            <person name="Ueda T."/>
            <person name="Umeda M."/>
            <person name="Ward J.M."/>
            <person name="Watanabe Y."/>
            <person name="Yazaki K."/>
            <person name="Yokoyama R."/>
            <person name="Yoshitake Y."/>
            <person name="Yotsui I."/>
            <person name="Zachgo S."/>
            <person name="Schmutz J."/>
        </authorList>
    </citation>
    <scope>NUCLEOTIDE SEQUENCE [LARGE SCALE GENOMIC DNA]</scope>
    <source>
        <strain evidence="2">Tak-1</strain>
    </source>
</reference>
<keyword evidence="2" id="KW-1185">Reference proteome</keyword>
<dbReference type="Proteomes" id="UP000244005">
    <property type="component" value="Unassembled WGS sequence"/>
</dbReference>
<proteinExistence type="predicted"/>
<dbReference type="AlphaFoldDB" id="A0A2R6WL94"/>
<dbReference type="EMBL" id="KZ772750">
    <property type="protein sequence ID" value="PTQ34628.1"/>
    <property type="molecule type" value="Genomic_DNA"/>
</dbReference>
<organism evidence="1 2">
    <name type="scientific">Marchantia polymorpha</name>
    <name type="common">Common liverwort</name>
    <name type="synonym">Marchantia aquatica</name>
    <dbReference type="NCBI Taxonomy" id="3197"/>
    <lineage>
        <taxon>Eukaryota</taxon>
        <taxon>Viridiplantae</taxon>
        <taxon>Streptophyta</taxon>
        <taxon>Embryophyta</taxon>
        <taxon>Marchantiophyta</taxon>
        <taxon>Marchantiopsida</taxon>
        <taxon>Marchantiidae</taxon>
        <taxon>Marchantiales</taxon>
        <taxon>Marchantiaceae</taxon>
        <taxon>Marchantia</taxon>
    </lineage>
</organism>